<feature type="domain" description="Nudix hydrolase" evidence="1">
    <location>
        <begin position="44"/>
        <end position="178"/>
    </location>
</feature>
<sequence length="178" mass="20500">MHRNRLLQLLENYQPFNVTESKFHEEIISFVKANPSCFERSLLIGHVTGSAWILDKSRQHTLLTHHKKLNQWFQTGGHCDGDPDVLNVALKEAEEETGLKNIKVLSPDIFDIDIHLIPERKGIPVHLHFDVRFLLEADMNEELTVSSESTDLKWILLSEVAELNDSDSIMRMVEKSVF</sequence>
<gene>
    <name evidence="2" type="ORF">VB798_00615</name>
</gene>
<proteinExistence type="predicted"/>
<accession>A0ABU5SCP6</accession>
<dbReference type="PANTHER" id="PTHR43736">
    <property type="entry name" value="ADP-RIBOSE PYROPHOSPHATASE"/>
    <property type="match status" value="1"/>
</dbReference>
<evidence type="ECO:0000313" key="2">
    <source>
        <dbReference type="EMBL" id="MEA5425051.1"/>
    </source>
</evidence>
<dbReference type="Pfam" id="PF00293">
    <property type="entry name" value="NUDIX"/>
    <property type="match status" value="1"/>
</dbReference>
<dbReference type="InterPro" id="IPR000086">
    <property type="entry name" value="NUDIX_hydrolase_dom"/>
</dbReference>
<comment type="caution">
    <text evidence="2">The sequence shown here is derived from an EMBL/GenBank/DDBJ whole genome shotgun (WGS) entry which is preliminary data.</text>
</comment>
<dbReference type="InterPro" id="IPR015797">
    <property type="entry name" value="NUDIX_hydrolase-like_dom_sf"/>
</dbReference>
<dbReference type="CDD" id="cd03674">
    <property type="entry name" value="NUDIX_Hydrolase"/>
    <property type="match status" value="1"/>
</dbReference>
<dbReference type="EMBL" id="JAYGIM010000001">
    <property type="protein sequence ID" value="MEA5425051.1"/>
    <property type="molecule type" value="Genomic_DNA"/>
</dbReference>
<evidence type="ECO:0000259" key="1">
    <source>
        <dbReference type="PROSITE" id="PS51462"/>
    </source>
</evidence>
<protein>
    <submittedName>
        <fullName evidence="2">NUDIX hydrolase</fullName>
    </submittedName>
</protein>
<dbReference type="PROSITE" id="PS51462">
    <property type="entry name" value="NUDIX"/>
    <property type="match status" value="1"/>
</dbReference>
<dbReference type="GO" id="GO:0016787">
    <property type="term" value="F:hydrolase activity"/>
    <property type="evidence" value="ECO:0007669"/>
    <property type="project" value="UniProtKB-KW"/>
</dbReference>
<reference evidence="2 3" key="1">
    <citation type="submission" date="2023-12" db="EMBL/GenBank/DDBJ databases">
        <title>Novel species of the genus Arcicella isolated from rivers.</title>
        <authorList>
            <person name="Lu H."/>
        </authorList>
    </citation>
    <scope>NUCLEOTIDE SEQUENCE [LARGE SCALE GENOMIC DNA]</scope>
    <source>
        <strain evidence="2 3">DC25W</strain>
    </source>
</reference>
<dbReference type="RefSeq" id="WP_323254873.1">
    <property type="nucleotide sequence ID" value="NZ_JAYGIM010000001.1"/>
</dbReference>
<keyword evidence="2" id="KW-0378">Hydrolase</keyword>
<dbReference type="Gene3D" id="3.90.79.10">
    <property type="entry name" value="Nucleoside Triphosphate Pyrophosphohydrolase"/>
    <property type="match status" value="1"/>
</dbReference>
<evidence type="ECO:0000313" key="3">
    <source>
        <dbReference type="Proteomes" id="UP001302222"/>
    </source>
</evidence>
<dbReference type="PANTHER" id="PTHR43736:SF1">
    <property type="entry name" value="DIHYDRONEOPTERIN TRIPHOSPHATE DIPHOSPHATASE"/>
    <property type="match status" value="1"/>
</dbReference>
<organism evidence="2 3">
    <name type="scientific">Arcicella lustrica</name>
    <dbReference type="NCBI Taxonomy" id="2984196"/>
    <lineage>
        <taxon>Bacteria</taxon>
        <taxon>Pseudomonadati</taxon>
        <taxon>Bacteroidota</taxon>
        <taxon>Cytophagia</taxon>
        <taxon>Cytophagales</taxon>
        <taxon>Flectobacillaceae</taxon>
        <taxon>Arcicella</taxon>
    </lineage>
</organism>
<dbReference type="Proteomes" id="UP001302222">
    <property type="component" value="Unassembled WGS sequence"/>
</dbReference>
<name>A0ABU5SCP6_9BACT</name>
<keyword evidence="3" id="KW-1185">Reference proteome</keyword>
<dbReference type="SUPFAM" id="SSF55811">
    <property type="entry name" value="Nudix"/>
    <property type="match status" value="1"/>
</dbReference>